<proteinExistence type="inferred from homology"/>
<evidence type="ECO:0000256" key="7">
    <source>
        <dbReference type="SAM" id="Phobius"/>
    </source>
</evidence>
<comment type="similarity">
    <text evidence="2">Belongs to the autoinducer-2 exporter (AI-2E) (TC 2.A.86) family.</text>
</comment>
<feature type="transmembrane region" description="Helical" evidence="7">
    <location>
        <begin position="275"/>
        <end position="294"/>
    </location>
</feature>
<dbReference type="Proteomes" id="UP000586918">
    <property type="component" value="Unassembled WGS sequence"/>
</dbReference>
<evidence type="ECO:0000313" key="9">
    <source>
        <dbReference type="Proteomes" id="UP000586918"/>
    </source>
</evidence>
<evidence type="ECO:0000256" key="2">
    <source>
        <dbReference type="ARBA" id="ARBA00009773"/>
    </source>
</evidence>
<evidence type="ECO:0000256" key="3">
    <source>
        <dbReference type="ARBA" id="ARBA00022692"/>
    </source>
</evidence>
<dbReference type="InterPro" id="IPR002549">
    <property type="entry name" value="AI-2E-like"/>
</dbReference>
<gene>
    <name evidence="8" type="ORF">HF519_11975</name>
</gene>
<dbReference type="GO" id="GO:0016020">
    <property type="term" value="C:membrane"/>
    <property type="evidence" value="ECO:0007669"/>
    <property type="project" value="UniProtKB-SubCell"/>
</dbReference>
<feature type="transmembrane region" description="Helical" evidence="7">
    <location>
        <begin position="151"/>
        <end position="176"/>
    </location>
</feature>
<feature type="region of interest" description="Disordered" evidence="6">
    <location>
        <begin position="359"/>
        <end position="392"/>
    </location>
</feature>
<organism evidence="8 9">
    <name type="scientific">Pseudonocardia bannensis</name>
    <dbReference type="NCBI Taxonomy" id="630973"/>
    <lineage>
        <taxon>Bacteria</taxon>
        <taxon>Bacillati</taxon>
        <taxon>Actinomycetota</taxon>
        <taxon>Actinomycetes</taxon>
        <taxon>Pseudonocardiales</taxon>
        <taxon>Pseudonocardiaceae</taxon>
        <taxon>Pseudonocardia</taxon>
    </lineage>
</organism>
<reference evidence="8 9" key="1">
    <citation type="submission" date="2020-04" db="EMBL/GenBank/DDBJ databases">
        <authorList>
            <person name="Klaysubun C."/>
            <person name="Duangmal K."/>
            <person name="Lipun K."/>
        </authorList>
    </citation>
    <scope>NUCLEOTIDE SEQUENCE [LARGE SCALE GENOMIC DNA]</scope>
    <source>
        <strain evidence="8 9">DSM 45300</strain>
    </source>
</reference>
<comment type="caution">
    <text evidence="8">The sequence shown here is derived from an EMBL/GenBank/DDBJ whole genome shotgun (WGS) entry which is preliminary data.</text>
</comment>
<feature type="transmembrane region" description="Helical" evidence="7">
    <location>
        <begin position="47"/>
        <end position="68"/>
    </location>
</feature>
<protein>
    <submittedName>
        <fullName evidence="8">AI-2E family transporter</fullName>
    </submittedName>
</protein>
<feature type="transmembrane region" description="Helical" evidence="7">
    <location>
        <begin position="24"/>
        <end position="41"/>
    </location>
</feature>
<dbReference type="EMBL" id="JAAXKZ010000035">
    <property type="protein sequence ID" value="NMH92275.1"/>
    <property type="molecule type" value="Genomic_DNA"/>
</dbReference>
<keyword evidence="3 7" id="KW-0812">Transmembrane</keyword>
<accession>A0A848DI95</accession>
<dbReference type="RefSeq" id="WP_169413012.1">
    <property type="nucleotide sequence ID" value="NZ_JAAXKZ010000035.1"/>
</dbReference>
<feature type="transmembrane region" description="Helical" evidence="7">
    <location>
        <begin position="211"/>
        <end position="233"/>
    </location>
</feature>
<keyword evidence="9" id="KW-1185">Reference proteome</keyword>
<keyword evidence="4 7" id="KW-1133">Transmembrane helix</keyword>
<dbReference type="AlphaFoldDB" id="A0A848DI95"/>
<sequence length="392" mass="40519">MTTPGPATVGDTVPVVPLSPLPRGLVILLGAAAAVVVVGGMKATAWLIGPVFLALVIVIAVSPLQAWARRHGWPGWLSTLTLVVAVYAVILALVLVVVISVAQLATLLPTYADQAEALLRGVTAQLQKLGVDPAHARATAGSADLNRLAGIVGSLLSSVSGVLTSVVFLLALLLFLSVETSGMPARLAAIARDRAPVAAALVDFARGTRSYFVVSTVFGLIVAVLDTVALALLGVPLPVLWGLLAFITNYIPNVGFVIGVIPPALLALLSGGWQLMVWVIVVYCVLNFVVQSLIQPRFVGDSVGLSTTMTFVALVFWAWVLGGLGALLAIPMTLLVKAVLVDTDPQAAWVDALVRAPRRAQATEPPTPAGDEEPAPVAPAAPPLAGAEATER</sequence>
<feature type="transmembrane region" description="Helical" evidence="7">
    <location>
        <begin position="314"/>
        <end position="336"/>
    </location>
</feature>
<feature type="compositionally biased region" description="Low complexity" evidence="6">
    <location>
        <begin position="383"/>
        <end position="392"/>
    </location>
</feature>
<feature type="transmembrane region" description="Helical" evidence="7">
    <location>
        <begin position="239"/>
        <end position="268"/>
    </location>
</feature>
<evidence type="ECO:0000256" key="1">
    <source>
        <dbReference type="ARBA" id="ARBA00004141"/>
    </source>
</evidence>
<evidence type="ECO:0000256" key="6">
    <source>
        <dbReference type="SAM" id="MobiDB-lite"/>
    </source>
</evidence>
<dbReference type="PANTHER" id="PTHR21716:SF64">
    <property type="entry name" value="AI-2 TRANSPORT PROTEIN TQSA"/>
    <property type="match status" value="1"/>
</dbReference>
<keyword evidence="5 7" id="KW-0472">Membrane</keyword>
<feature type="transmembrane region" description="Helical" evidence="7">
    <location>
        <begin position="80"/>
        <end position="102"/>
    </location>
</feature>
<dbReference type="GO" id="GO:0055085">
    <property type="term" value="P:transmembrane transport"/>
    <property type="evidence" value="ECO:0007669"/>
    <property type="project" value="TreeGrafter"/>
</dbReference>
<evidence type="ECO:0000313" key="8">
    <source>
        <dbReference type="EMBL" id="NMH92275.1"/>
    </source>
</evidence>
<dbReference type="Pfam" id="PF01594">
    <property type="entry name" value="AI-2E_transport"/>
    <property type="match status" value="1"/>
</dbReference>
<dbReference type="PANTHER" id="PTHR21716">
    <property type="entry name" value="TRANSMEMBRANE PROTEIN"/>
    <property type="match status" value="1"/>
</dbReference>
<comment type="subcellular location">
    <subcellularLocation>
        <location evidence="1">Membrane</location>
        <topology evidence="1">Multi-pass membrane protein</topology>
    </subcellularLocation>
</comment>
<evidence type="ECO:0000256" key="4">
    <source>
        <dbReference type="ARBA" id="ARBA00022989"/>
    </source>
</evidence>
<evidence type="ECO:0000256" key="5">
    <source>
        <dbReference type="ARBA" id="ARBA00023136"/>
    </source>
</evidence>
<name>A0A848DI95_9PSEU</name>